<dbReference type="Pfam" id="PF25539">
    <property type="entry name" value="Bestrophin_2"/>
    <property type="match status" value="1"/>
</dbReference>
<reference evidence="8" key="1">
    <citation type="submission" date="2021-01" db="EMBL/GenBank/DDBJ databases">
        <authorList>
            <person name="Corre E."/>
            <person name="Pelletier E."/>
            <person name="Niang G."/>
            <person name="Scheremetjew M."/>
            <person name="Finn R."/>
            <person name="Kale V."/>
            <person name="Holt S."/>
            <person name="Cochrane G."/>
            <person name="Meng A."/>
            <person name="Brown T."/>
            <person name="Cohen L."/>
        </authorList>
    </citation>
    <scope>NUCLEOTIDE SEQUENCE</scope>
    <source>
        <strain evidence="8">RCC3387</strain>
    </source>
</reference>
<keyword evidence="5" id="KW-0406">Ion transport</keyword>
<feature type="transmembrane region" description="Helical" evidence="7">
    <location>
        <begin position="122"/>
        <end position="142"/>
    </location>
</feature>
<accession>A0A7S2NND7</accession>
<evidence type="ECO:0000256" key="1">
    <source>
        <dbReference type="ARBA" id="ARBA00004141"/>
    </source>
</evidence>
<feature type="transmembrane region" description="Helical" evidence="7">
    <location>
        <begin position="97"/>
        <end position="116"/>
    </location>
</feature>
<evidence type="ECO:0000256" key="5">
    <source>
        <dbReference type="ARBA" id="ARBA00023065"/>
    </source>
</evidence>
<gene>
    <name evidence="8" type="ORF">BRAN1462_LOCUS19498</name>
</gene>
<evidence type="ECO:0000313" key="8">
    <source>
        <dbReference type="EMBL" id="CAD9551307.1"/>
    </source>
</evidence>
<sequence>MASTCLFFVEEINPSASGSAALLDRLLTPGEHASLEGQPRPRWQLVMVWAGEVYWLGAQHAGKPDKAHKKVAGDMSKIVQHMREMADVARLPIPFQYYHLVCLMVVICALSWALQIGIDCSYGGIIIFFVAELIFIGMIQLASQLADPFGDDDVDFPVAKWMCECFAACEAALERTPHPLGAPGAWGAVIAGERRLDLGFDSLGGSEEMTGRHP</sequence>
<dbReference type="GO" id="GO:0016020">
    <property type="term" value="C:membrane"/>
    <property type="evidence" value="ECO:0007669"/>
    <property type="project" value="UniProtKB-SubCell"/>
</dbReference>
<keyword evidence="4 7" id="KW-1133">Transmembrane helix</keyword>
<name>A0A7S2NND7_9DINO</name>
<organism evidence="8">
    <name type="scientific">Zooxanthella nutricula</name>
    <dbReference type="NCBI Taxonomy" id="1333877"/>
    <lineage>
        <taxon>Eukaryota</taxon>
        <taxon>Sar</taxon>
        <taxon>Alveolata</taxon>
        <taxon>Dinophyceae</taxon>
        <taxon>Peridiniales</taxon>
        <taxon>Peridiniales incertae sedis</taxon>
        <taxon>Zooxanthella</taxon>
    </lineage>
</organism>
<comment type="subcellular location">
    <subcellularLocation>
        <location evidence="1">Membrane</location>
        <topology evidence="1">Multi-pass membrane protein</topology>
    </subcellularLocation>
</comment>
<protein>
    <submittedName>
        <fullName evidence="8">Uncharacterized protein</fullName>
    </submittedName>
</protein>
<dbReference type="AlphaFoldDB" id="A0A7S2NND7"/>
<keyword evidence="6 7" id="KW-0472">Membrane</keyword>
<dbReference type="EMBL" id="HBGW01030834">
    <property type="protein sequence ID" value="CAD9551307.1"/>
    <property type="molecule type" value="Transcribed_RNA"/>
</dbReference>
<evidence type="ECO:0000256" key="2">
    <source>
        <dbReference type="ARBA" id="ARBA00022448"/>
    </source>
</evidence>
<dbReference type="GO" id="GO:0005254">
    <property type="term" value="F:chloride channel activity"/>
    <property type="evidence" value="ECO:0007669"/>
    <property type="project" value="InterPro"/>
</dbReference>
<proteinExistence type="predicted"/>
<evidence type="ECO:0000256" key="3">
    <source>
        <dbReference type="ARBA" id="ARBA00022692"/>
    </source>
</evidence>
<evidence type="ECO:0000256" key="6">
    <source>
        <dbReference type="ARBA" id="ARBA00023136"/>
    </source>
</evidence>
<dbReference type="InterPro" id="IPR044669">
    <property type="entry name" value="YneE/VCCN1/2-like"/>
</dbReference>
<evidence type="ECO:0000256" key="4">
    <source>
        <dbReference type="ARBA" id="ARBA00022989"/>
    </source>
</evidence>
<keyword evidence="2" id="KW-0813">Transport</keyword>
<keyword evidence="3 7" id="KW-0812">Transmembrane</keyword>
<evidence type="ECO:0000256" key="7">
    <source>
        <dbReference type="SAM" id="Phobius"/>
    </source>
</evidence>